<keyword evidence="3 6" id="KW-0597">Phosphoprotein</keyword>
<evidence type="ECO:0000256" key="6">
    <source>
        <dbReference type="PROSITE-ProRule" id="PRU00169"/>
    </source>
</evidence>
<dbReference type="SMART" id="SM00388">
    <property type="entry name" value="HisKA"/>
    <property type="match status" value="1"/>
</dbReference>
<dbReference type="InterPro" id="IPR003018">
    <property type="entry name" value="GAF"/>
</dbReference>
<feature type="modified residue" description="4-aspartylphosphate" evidence="6">
    <location>
        <position position="1753"/>
    </location>
</feature>
<evidence type="ECO:0000256" key="4">
    <source>
        <dbReference type="ARBA" id="ARBA00022679"/>
    </source>
</evidence>
<keyword evidence="7" id="KW-0472">Membrane</keyword>
<dbReference type="InterPro" id="IPR004358">
    <property type="entry name" value="Sig_transdc_His_kin-like_C"/>
</dbReference>
<dbReference type="Gene3D" id="3.30.565.10">
    <property type="entry name" value="Histidine kinase-like ATPase, C-terminal domain"/>
    <property type="match status" value="1"/>
</dbReference>
<dbReference type="CDD" id="cd00082">
    <property type="entry name" value="HisKA"/>
    <property type="match status" value="1"/>
</dbReference>
<dbReference type="SMART" id="SM00065">
    <property type="entry name" value="GAF"/>
    <property type="match status" value="1"/>
</dbReference>
<evidence type="ECO:0000259" key="10">
    <source>
        <dbReference type="PROSITE" id="PS50112"/>
    </source>
</evidence>
<keyword evidence="7" id="KW-0812">Transmembrane</keyword>
<dbReference type="SMART" id="SM00086">
    <property type="entry name" value="PAC"/>
    <property type="match status" value="3"/>
</dbReference>
<dbReference type="PROSITE" id="PS50112">
    <property type="entry name" value="PAS"/>
    <property type="match status" value="5"/>
</dbReference>
<dbReference type="InterPro" id="IPR000014">
    <property type="entry name" value="PAS"/>
</dbReference>
<dbReference type="PRINTS" id="PR00344">
    <property type="entry name" value="BCTRLSENSOR"/>
</dbReference>
<dbReference type="Pfam" id="PF01590">
    <property type="entry name" value="GAF"/>
    <property type="match status" value="1"/>
</dbReference>
<comment type="catalytic activity">
    <reaction evidence="1">
        <text>ATP + protein L-histidine = ADP + protein N-phospho-L-histidine.</text>
        <dbReference type="EC" id="2.7.13.3"/>
    </reaction>
</comment>
<evidence type="ECO:0000259" key="8">
    <source>
        <dbReference type="PROSITE" id="PS50109"/>
    </source>
</evidence>
<feature type="domain" description="PAS" evidence="10">
    <location>
        <begin position="1333"/>
        <end position="1378"/>
    </location>
</feature>
<dbReference type="InterPro" id="IPR001610">
    <property type="entry name" value="PAC"/>
</dbReference>
<dbReference type="InterPro" id="IPR003594">
    <property type="entry name" value="HATPase_dom"/>
</dbReference>
<dbReference type="SUPFAM" id="SSF52172">
    <property type="entry name" value="CheY-like"/>
    <property type="match status" value="1"/>
</dbReference>
<feature type="domain" description="PAS" evidence="10">
    <location>
        <begin position="764"/>
        <end position="820"/>
    </location>
</feature>
<dbReference type="PROSITE" id="PS50110">
    <property type="entry name" value="RESPONSE_REGULATORY"/>
    <property type="match status" value="1"/>
</dbReference>
<evidence type="ECO:0000256" key="2">
    <source>
        <dbReference type="ARBA" id="ARBA00012438"/>
    </source>
</evidence>
<feature type="domain" description="PAC" evidence="11">
    <location>
        <begin position="709"/>
        <end position="763"/>
    </location>
</feature>
<dbReference type="CDD" id="cd16922">
    <property type="entry name" value="HATPase_EvgS-ArcB-TorS-like"/>
    <property type="match status" value="1"/>
</dbReference>
<dbReference type="InterPro" id="IPR001789">
    <property type="entry name" value="Sig_transdc_resp-reg_receiver"/>
</dbReference>
<dbReference type="InterPro" id="IPR029016">
    <property type="entry name" value="GAF-like_dom_sf"/>
</dbReference>
<feature type="domain" description="PAS" evidence="10">
    <location>
        <begin position="509"/>
        <end position="582"/>
    </location>
</feature>
<dbReference type="Proteomes" id="UP000435649">
    <property type="component" value="Unassembled WGS sequence"/>
</dbReference>
<feature type="transmembrane region" description="Helical" evidence="7">
    <location>
        <begin position="28"/>
        <end position="49"/>
    </location>
</feature>
<keyword evidence="13" id="KW-1185">Reference proteome</keyword>
<dbReference type="GO" id="GO:0009927">
    <property type="term" value="F:histidine phosphotransfer kinase activity"/>
    <property type="evidence" value="ECO:0007669"/>
    <property type="project" value="TreeGrafter"/>
</dbReference>
<dbReference type="Gene3D" id="3.40.50.2300">
    <property type="match status" value="3"/>
</dbReference>
<organism evidence="12 13">
    <name type="scientific">Victivallis lenta</name>
    <dbReference type="NCBI Taxonomy" id="2606640"/>
    <lineage>
        <taxon>Bacteria</taxon>
        <taxon>Pseudomonadati</taxon>
        <taxon>Lentisphaerota</taxon>
        <taxon>Lentisphaeria</taxon>
        <taxon>Victivallales</taxon>
        <taxon>Victivallaceae</taxon>
        <taxon>Victivallis</taxon>
    </lineage>
</organism>
<evidence type="ECO:0000259" key="11">
    <source>
        <dbReference type="PROSITE" id="PS50113"/>
    </source>
</evidence>
<dbReference type="SMART" id="SM00387">
    <property type="entry name" value="HATPase_c"/>
    <property type="match status" value="1"/>
</dbReference>
<dbReference type="EMBL" id="VUNS01000002">
    <property type="protein sequence ID" value="MST95877.1"/>
    <property type="molecule type" value="Genomic_DNA"/>
</dbReference>
<protein>
    <recommendedName>
        <fullName evidence="2">histidine kinase</fullName>
        <ecNumber evidence="2">2.7.13.3</ecNumber>
    </recommendedName>
</protein>
<dbReference type="Pfam" id="PF02518">
    <property type="entry name" value="HATPase_c"/>
    <property type="match status" value="1"/>
</dbReference>
<name>A0A844FXD7_9BACT</name>
<evidence type="ECO:0000259" key="9">
    <source>
        <dbReference type="PROSITE" id="PS50110"/>
    </source>
</evidence>
<dbReference type="PROSITE" id="PS50113">
    <property type="entry name" value="PAC"/>
    <property type="match status" value="2"/>
</dbReference>
<sequence>MNSGPEAVSASGRQADTAKNMLFADKKLFPAFFLFLLSALSLTAGGNGVPAEKRILYINSSNSTYLWCSNNNIGFRTHLQESGIPASIDTVELNVYTAPALKPDPEEIEALREQLRTRNYDLIVTLDNPAADLFFSGQLELPPGTALVFSGYNAAESGLPPRKPGMTGLTVPSSNRQNLELGRRLWPEAREVAILTDGSAGGLNVHARLKQTPPDRPGITIRLINGSEYTTAEMLNQIAAMPKESFVILNNWGSSKREPKEPFFAIFSKLTDANPNPVLLARENRFEVGVVGGFFVPGKQHGGETAALAARILNGENPDAIKVKTAGILPIFDYEALRKFSIPVDKLPPGSLLAGLPPPFTTQYRTELAVAGSLSGALLVFMLLNYISSSRRARRLSAIFANLPVRVAAVDRKGKLHFLQASGRPEYDSLTKLRHLKDLPDDLLRLFGDPVDTVMNTGRPITLEYDSAGERRRAEFVKLPDRIFNCETVLWVSTNIAELYALRRSAEALAERFELTLKSIGDGVVVTDENGIVTLVNQVTAELTGYKAEELIGHSLDERFRLRSYIDDRPVPSPLSRALREGRAVEMANHTDLIRKDGSRRHIADSAAPIRDADGTVTGAVLIFRDVTQEYEKRDWMYRQNEWLKASARAVRMNYFCNAPDQTPIREIEDPAFWGKYPDGRPYPIDVWICREDRDAFRNTWRKVLSGASEQETIVYRAGESGRRTVFEMQLRHVPGEDGRQAEIFGIIRDITQERAREAELRETNHLMKTIIDNLPCSLWLKDVSDGNRYILGNRSLCRLLGVPEENFAGMSDADLFPPEFARKYEADDLRVRESGERFECDEEVRDGEGGIRIVHTAKLPLTGYRPDRRILLGISFDVTELLNSRNALEHANILLRSIMDNLPCQFFLKDADDDFRYLMVNRNFCRLYGFRPEEAVGKSDFELLRNGAVATRFRENDLSAAGSDQPVDLFEELNEPHTGKRRFIRSIRLLLTGPDGKRRLLGMGIDVTRQKEDEREMARLNSLLQKILDQLPAMIAAKDAANGFRYVLWNRSAERLTGIPAARVLGRTDYELECFRKTAEQFRRNDMYVHGTGNGIALDESIVFTGDAPRSLRTQLCKVESPDNSDLVLVMAFDVTEERQLENERRKLLEDLKERSEQNRQLNTCLETVMLNEDEDTAIEIVISTVCRHLASTRGYIMKYDFEHWQVYPAAEWVAPGYAPYVKNLERRPLLRNEGWFRRLSHDGIWGGVCTGTLVSDLGSWRSDAERFNMNSLYCAAIRVNGELWGHLGIVNDPGSPMRKFTEYDLQFLRAAAHVIEIIMARKLSRVRLERSEYEKLLIMDSIRIPIFLFDPELKLVRLNNAAQSLLGVDAEECAGRRFPELCGQKAKQPDDAIERRGHNCDIRLKERDYLMSSYPILIDGKLSYVLKTLVDMTDFNESQRQLARALTEAQNADKAKSLFLATMSHELRTPLNAVIGFSELLRDNPIPPEELDDYLRSINLAGNTLLKLINDILDLSKIDANQMKISPEPTELPAVARELYAMFRRETAKRRLEYRVECPEALPPMMLDGLRLRQILLNLIGNAVKFTQRGHVEVLFAWRNGSLVIRVSDSGSGIAPEAQEAVFDPFIRQSTVRDSHSSEGTGLGLAISRRLARCMGGDITLESEPGKGSTFTFRLDKVIEVAAIPVDGASAQLPEEMSRNLRILLVDDVPMNLKVLGAMLKKLGAEIATAASGAEVLDMLEKGIPDVLLTDMWMPEMNGAELASRVRAIPAASGITIIAVTADTESHSNFDMSGIDGILMKPVSLDKLKKLLGTLRTEFAARQASGRPADGAPYNFG</sequence>
<dbReference type="InterPro" id="IPR013767">
    <property type="entry name" value="PAS_fold"/>
</dbReference>
<keyword evidence="4" id="KW-0808">Transferase</keyword>
<dbReference type="GO" id="GO:0006355">
    <property type="term" value="P:regulation of DNA-templated transcription"/>
    <property type="evidence" value="ECO:0007669"/>
    <property type="project" value="InterPro"/>
</dbReference>
<dbReference type="SMART" id="SM00448">
    <property type="entry name" value="REC"/>
    <property type="match status" value="1"/>
</dbReference>
<dbReference type="GO" id="GO:0000155">
    <property type="term" value="F:phosphorelay sensor kinase activity"/>
    <property type="evidence" value="ECO:0007669"/>
    <property type="project" value="InterPro"/>
</dbReference>
<feature type="domain" description="Response regulatory" evidence="9">
    <location>
        <begin position="1704"/>
        <end position="1818"/>
    </location>
</feature>
<dbReference type="CDD" id="cd17546">
    <property type="entry name" value="REC_hyHK_CKI1_RcsC-like"/>
    <property type="match status" value="1"/>
</dbReference>
<dbReference type="Gene3D" id="3.30.450.40">
    <property type="match status" value="1"/>
</dbReference>
<dbReference type="FunFam" id="3.30.565.10:FF:000006">
    <property type="entry name" value="Sensor histidine kinase WalK"/>
    <property type="match status" value="1"/>
</dbReference>
<dbReference type="NCBIfam" id="TIGR00229">
    <property type="entry name" value="sensory_box"/>
    <property type="match status" value="3"/>
</dbReference>
<evidence type="ECO:0000256" key="7">
    <source>
        <dbReference type="SAM" id="Phobius"/>
    </source>
</evidence>
<evidence type="ECO:0000256" key="3">
    <source>
        <dbReference type="ARBA" id="ARBA00022553"/>
    </source>
</evidence>
<dbReference type="InterPro" id="IPR036097">
    <property type="entry name" value="HisK_dim/P_sf"/>
</dbReference>
<keyword evidence="7" id="KW-1133">Transmembrane helix</keyword>
<dbReference type="Pfam" id="PF00512">
    <property type="entry name" value="HisKA"/>
    <property type="match status" value="1"/>
</dbReference>
<dbReference type="Gene3D" id="1.10.287.130">
    <property type="match status" value="1"/>
</dbReference>
<dbReference type="SMART" id="SM00091">
    <property type="entry name" value="PAS"/>
    <property type="match status" value="5"/>
</dbReference>
<dbReference type="EC" id="2.7.13.3" evidence="2"/>
<keyword evidence="5" id="KW-0418">Kinase</keyword>
<dbReference type="Gene3D" id="3.30.450.20">
    <property type="entry name" value="PAS domain"/>
    <property type="match status" value="6"/>
</dbReference>
<dbReference type="Pfam" id="PF00989">
    <property type="entry name" value="PAS"/>
    <property type="match status" value="1"/>
</dbReference>
<dbReference type="PANTHER" id="PTHR43047:SF72">
    <property type="entry name" value="OSMOSENSING HISTIDINE PROTEIN KINASE SLN1"/>
    <property type="match status" value="1"/>
</dbReference>
<feature type="domain" description="Histidine kinase" evidence="8">
    <location>
        <begin position="1464"/>
        <end position="1681"/>
    </location>
</feature>
<dbReference type="CDD" id="cd00130">
    <property type="entry name" value="PAS"/>
    <property type="match status" value="3"/>
</dbReference>
<dbReference type="Pfam" id="PF04392">
    <property type="entry name" value="ABC_sub_bind"/>
    <property type="match status" value="1"/>
</dbReference>
<feature type="domain" description="PAS" evidence="10">
    <location>
        <begin position="1021"/>
        <end position="1069"/>
    </location>
</feature>
<evidence type="ECO:0000313" key="12">
    <source>
        <dbReference type="EMBL" id="MST95877.1"/>
    </source>
</evidence>
<dbReference type="Pfam" id="PF08448">
    <property type="entry name" value="PAS_4"/>
    <property type="match status" value="5"/>
</dbReference>
<comment type="caution">
    <text evidence="12">The sequence shown here is derived from an EMBL/GenBank/DDBJ whole genome shotgun (WGS) entry which is preliminary data.</text>
</comment>
<dbReference type="InterPro" id="IPR003661">
    <property type="entry name" value="HisK_dim/P_dom"/>
</dbReference>
<dbReference type="SUPFAM" id="SSF47384">
    <property type="entry name" value="Homodimeric domain of signal transducing histidine kinase"/>
    <property type="match status" value="1"/>
</dbReference>
<dbReference type="PROSITE" id="PS50109">
    <property type="entry name" value="HIS_KIN"/>
    <property type="match status" value="1"/>
</dbReference>
<dbReference type="SUPFAM" id="SSF55785">
    <property type="entry name" value="PYP-like sensor domain (PAS domain)"/>
    <property type="match status" value="6"/>
</dbReference>
<evidence type="ECO:0000256" key="1">
    <source>
        <dbReference type="ARBA" id="ARBA00000085"/>
    </source>
</evidence>
<gene>
    <name evidence="12" type="ORF">FYJ85_02310</name>
</gene>
<dbReference type="InterPro" id="IPR000700">
    <property type="entry name" value="PAS-assoc_C"/>
</dbReference>
<proteinExistence type="predicted"/>
<dbReference type="PANTHER" id="PTHR43047">
    <property type="entry name" value="TWO-COMPONENT HISTIDINE PROTEIN KINASE"/>
    <property type="match status" value="1"/>
</dbReference>
<dbReference type="InterPro" id="IPR036890">
    <property type="entry name" value="HATPase_C_sf"/>
</dbReference>
<accession>A0A844FXD7</accession>
<feature type="transmembrane region" description="Helical" evidence="7">
    <location>
        <begin position="368"/>
        <end position="387"/>
    </location>
</feature>
<dbReference type="InterPro" id="IPR005467">
    <property type="entry name" value="His_kinase_dom"/>
</dbReference>
<dbReference type="InterPro" id="IPR011006">
    <property type="entry name" value="CheY-like_superfamily"/>
</dbReference>
<dbReference type="GO" id="GO:0005886">
    <property type="term" value="C:plasma membrane"/>
    <property type="evidence" value="ECO:0007669"/>
    <property type="project" value="TreeGrafter"/>
</dbReference>
<dbReference type="SUPFAM" id="SSF55781">
    <property type="entry name" value="GAF domain-like"/>
    <property type="match status" value="1"/>
</dbReference>
<dbReference type="InterPro" id="IPR035965">
    <property type="entry name" value="PAS-like_dom_sf"/>
</dbReference>
<dbReference type="InterPro" id="IPR013656">
    <property type="entry name" value="PAS_4"/>
</dbReference>
<dbReference type="SUPFAM" id="SSF55874">
    <property type="entry name" value="ATPase domain of HSP90 chaperone/DNA topoisomerase II/histidine kinase"/>
    <property type="match status" value="1"/>
</dbReference>
<feature type="domain" description="PAC" evidence="11">
    <location>
        <begin position="587"/>
        <end position="639"/>
    </location>
</feature>
<dbReference type="InterPro" id="IPR007487">
    <property type="entry name" value="ABC_transpt-TYRBP-like"/>
</dbReference>
<dbReference type="Pfam" id="PF00072">
    <property type="entry name" value="Response_reg"/>
    <property type="match status" value="1"/>
</dbReference>
<feature type="domain" description="PAS" evidence="10">
    <location>
        <begin position="892"/>
        <end position="945"/>
    </location>
</feature>
<evidence type="ECO:0000313" key="13">
    <source>
        <dbReference type="Proteomes" id="UP000435649"/>
    </source>
</evidence>
<evidence type="ECO:0000256" key="5">
    <source>
        <dbReference type="ARBA" id="ARBA00022777"/>
    </source>
</evidence>
<reference evidence="12 13" key="1">
    <citation type="submission" date="2019-08" db="EMBL/GenBank/DDBJ databases">
        <title>In-depth cultivation of the pig gut microbiome towards novel bacterial diversity and tailored functional studies.</title>
        <authorList>
            <person name="Wylensek D."/>
            <person name="Hitch T.C.A."/>
            <person name="Clavel T."/>
        </authorList>
    </citation>
    <scope>NUCLEOTIDE SEQUENCE [LARGE SCALE GENOMIC DNA]</scope>
    <source>
        <strain evidence="12 13">BBE-744-WT-12</strain>
    </source>
</reference>